<keyword evidence="4" id="KW-1185">Reference proteome</keyword>
<evidence type="ECO:0000313" key="3">
    <source>
        <dbReference type="EMBL" id="KAK9277775.1"/>
    </source>
</evidence>
<dbReference type="GO" id="GO:0016020">
    <property type="term" value="C:membrane"/>
    <property type="evidence" value="ECO:0007669"/>
    <property type="project" value="InterPro"/>
</dbReference>
<proteinExistence type="inferred from homology"/>
<feature type="transmembrane region" description="Helical" evidence="2">
    <location>
        <begin position="81"/>
        <end position="101"/>
    </location>
</feature>
<keyword evidence="2" id="KW-0472">Membrane</keyword>
<sequence length="145" mass="15903">MGGGDKGGPQSPLIPTQERIQECYDAEISEQGCCRAPVLEELKKQLWLAGPLIAVSMLQYCLQVISIMFVGHLGELPLSSASMATSFASVTGFSVLVRCFLFKFWYMGLWNVDSDLCGAPKIMQKVQVTLYDGLGLDTEAPFDWA</sequence>
<dbReference type="EMBL" id="JBBPBK010000010">
    <property type="protein sequence ID" value="KAK9277775.1"/>
    <property type="molecule type" value="Genomic_DNA"/>
</dbReference>
<dbReference type="GO" id="GO:0042910">
    <property type="term" value="F:xenobiotic transmembrane transporter activity"/>
    <property type="evidence" value="ECO:0007669"/>
    <property type="project" value="InterPro"/>
</dbReference>
<dbReference type="InterPro" id="IPR002528">
    <property type="entry name" value="MATE_fam"/>
</dbReference>
<name>A0AAP0RIS9_LIQFO</name>
<protein>
    <submittedName>
        <fullName evidence="3">Uncharacterized protein</fullName>
    </submittedName>
</protein>
<evidence type="ECO:0000256" key="2">
    <source>
        <dbReference type="SAM" id="Phobius"/>
    </source>
</evidence>
<dbReference type="Proteomes" id="UP001415857">
    <property type="component" value="Unassembled WGS sequence"/>
</dbReference>
<comment type="caution">
    <text evidence="3">The sequence shown here is derived from an EMBL/GenBank/DDBJ whole genome shotgun (WGS) entry which is preliminary data.</text>
</comment>
<feature type="transmembrane region" description="Helical" evidence="2">
    <location>
        <begin position="46"/>
        <end position="69"/>
    </location>
</feature>
<evidence type="ECO:0000313" key="4">
    <source>
        <dbReference type="Proteomes" id="UP001415857"/>
    </source>
</evidence>
<comment type="similarity">
    <text evidence="1">Belongs to the multi antimicrobial extrusion (MATE) (TC 2.A.66.1) family.</text>
</comment>
<reference evidence="3 4" key="1">
    <citation type="journal article" date="2024" name="Plant J.">
        <title>Genome sequences and population genomics reveal climatic adaptation and genomic divergence between two closely related sweetgum species.</title>
        <authorList>
            <person name="Xu W.Q."/>
            <person name="Ren C.Q."/>
            <person name="Zhang X.Y."/>
            <person name="Comes H.P."/>
            <person name="Liu X.H."/>
            <person name="Li Y.G."/>
            <person name="Kettle C.J."/>
            <person name="Jalonen R."/>
            <person name="Gaisberger H."/>
            <person name="Ma Y.Z."/>
            <person name="Qiu Y.X."/>
        </authorList>
    </citation>
    <scope>NUCLEOTIDE SEQUENCE [LARGE SCALE GENOMIC DNA]</scope>
    <source>
        <strain evidence="3">Hangzhou</strain>
    </source>
</reference>
<organism evidence="3 4">
    <name type="scientific">Liquidambar formosana</name>
    <name type="common">Formosan gum</name>
    <dbReference type="NCBI Taxonomy" id="63359"/>
    <lineage>
        <taxon>Eukaryota</taxon>
        <taxon>Viridiplantae</taxon>
        <taxon>Streptophyta</taxon>
        <taxon>Embryophyta</taxon>
        <taxon>Tracheophyta</taxon>
        <taxon>Spermatophyta</taxon>
        <taxon>Magnoliopsida</taxon>
        <taxon>eudicotyledons</taxon>
        <taxon>Gunneridae</taxon>
        <taxon>Pentapetalae</taxon>
        <taxon>Saxifragales</taxon>
        <taxon>Altingiaceae</taxon>
        <taxon>Liquidambar</taxon>
    </lineage>
</organism>
<accession>A0AAP0RIS9</accession>
<dbReference type="GO" id="GO:0015297">
    <property type="term" value="F:antiporter activity"/>
    <property type="evidence" value="ECO:0007669"/>
    <property type="project" value="InterPro"/>
</dbReference>
<dbReference type="AlphaFoldDB" id="A0AAP0RIS9"/>
<dbReference type="Pfam" id="PF01554">
    <property type="entry name" value="MatE"/>
    <property type="match status" value="1"/>
</dbReference>
<evidence type="ECO:0000256" key="1">
    <source>
        <dbReference type="ARBA" id="ARBA00010199"/>
    </source>
</evidence>
<dbReference type="PANTHER" id="PTHR11206">
    <property type="entry name" value="MULTIDRUG RESISTANCE PROTEIN"/>
    <property type="match status" value="1"/>
</dbReference>
<keyword evidence="2" id="KW-0812">Transmembrane</keyword>
<keyword evidence="2" id="KW-1133">Transmembrane helix</keyword>
<gene>
    <name evidence="3" type="ORF">L1049_007322</name>
</gene>